<accession>A0AAE0K5R4</accession>
<dbReference type="PANTHER" id="PTHR37315:SF1">
    <property type="entry name" value="UPF0311 PROTEIN BLR7842"/>
    <property type="match status" value="1"/>
</dbReference>
<gene>
    <name evidence="2" type="ORF">B0H63DRAFT_454714</name>
</gene>
<feature type="signal peptide" evidence="1">
    <location>
        <begin position="1"/>
        <end position="21"/>
    </location>
</feature>
<feature type="chain" id="PRO_5042060590" evidence="1">
    <location>
        <begin position="22"/>
        <end position="163"/>
    </location>
</feature>
<keyword evidence="3" id="KW-1185">Reference proteome</keyword>
<dbReference type="PANTHER" id="PTHR37315">
    <property type="entry name" value="UPF0311 PROTEIN BLR7842"/>
    <property type="match status" value="1"/>
</dbReference>
<keyword evidence="1" id="KW-0732">Signal</keyword>
<sequence>MRPLSILTLMGTLLLGRAAYAAVEAVPAPPGVQFLFSANITVGLPVDVGAIPAGNVTVIPVIGGAVSGPKIAGKMLALGADWNMQTSTGYSFSDMRAHIRAMDNSNIYFQMSGVNQGADGVSFVGGSFQTGSKDFWWMNYAFAFGVMKPSSTGFTVDMWYMTY</sequence>
<organism evidence="2 3">
    <name type="scientific">Podospora didyma</name>
    <dbReference type="NCBI Taxonomy" id="330526"/>
    <lineage>
        <taxon>Eukaryota</taxon>
        <taxon>Fungi</taxon>
        <taxon>Dikarya</taxon>
        <taxon>Ascomycota</taxon>
        <taxon>Pezizomycotina</taxon>
        <taxon>Sordariomycetes</taxon>
        <taxon>Sordariomycetidae</taxon>
        <taxon>Sordariales</taxon>
        <taxon>Podosporaceae</taxon>
        <taxon>Podospora</taxon>
    </lineage>
</organism>
<dbReference type="AlphaFoldDB" id="A0AAE0K5R4"/>
<dbReference type="EMBL" id="JAULSW010000009">
    <property type="protein sequence ID" value="KAK3370551.1"/>
    <property type="molecule type" value="Genomic_DNA"/>
</dbReference>
<dbReference type="Proteomes" id="UP001285441">
    <property type="component" value="Unassembled WGS sequence"/>
</dbReference>
<protein>
    <submittedName>
        <fullName evidence="2">Uncharacterized protein</fullName>
    </submittedName>
</protein>
<proteinExistence type="predicted"/>
<name>A0AAE0K5R4_9PEZI</name>
<reference evidence="2" key="1">
    <citation type="journal article" date="2023" name="Mol. Phylogenet. Evol.">
        <title>Genome-scale phylogeny and comparative genomics of the fungal order Sordariales.</title>
        <authorList>
            <person name="Hensen N."/>
            <person name="Bonometti L."/>
            <person name="Westerberg I."/>
            <person name="Brannstrom I.O."/>
            <person name="Guillou S."/>
            <person name="Cros-Aarteil S."/>
            <person name="Calhoun S."/>
            <person name="Haridas S."/>
            <person name="Kuo A."/>
            <person name="Mondo S."/>
            <person name="Pangilinan J."/>
            <person name="Riley R."/>
            <person name="LaButti K."/>
            <person name="Andreopoulos B."/>
            <person name="Lipzen A."/>
            <person name="Chen C."/>
            <person name="Yan M."/>
            <person name="Daum C."/>
            <person name="Ng V."/>
            <person name="Clum A."/>
            <person name="Steindorff A."/>
            <person name="Ohm R.A."/>
            <person name="Martin F."/>
            <person name="Silar P."/>
            <person name="Natvig D.O."/>
            <person name="Lalanne C."/>
            <person name="Gautier V."/>
            <person name="Ament-Velasquez S.L."/>
            <person name="Kruys A."/>
            <person name="Hutchinson M.I."/>
            <person name="Powell A.J."/>
            <person name="Barry K."/>
            <person name="Miller A.N."/>
            <person name="Grigoriev I.V."/>
            <person name="Debuchy R."/>
            <person name="Gladieux P."/>
            <person name="Hiltunen Thoren M."/>
            <person name="Johannesson H."/>
        </authorList>
    </citation>
    <scope>NUCLEOTIDE SEQUENCE</scope>
    <source>
        <strain evidence="2">CBS 232.78</strain>
    </source>
</reference>
<comment type="caution">
    <text evidence="2">The sequence shown here is derived from an EMBL/GenBank/DDBJ whole genome shotgun (WGS) entry which is preliminary data.</text>
</comment>
<evidence type="ECO:0000256" key="1">
    <source>
        <dbReference type="SAM" id="SignalP"/>
    </source>
</evidence>
<dbReference type="InterPro" id="IPR020915">
    <property type="entry name" value="UPF0311"/>
</dbReference>
<evidence type="ECO:0000313" key="3">
    <source>
        <dbReference type="Proteomes" id="UP001285441"/>
    </source>
</evidence>
<dbReference type="Gene3D" id="2.40.160.20">
    <property type="match status" value="1"/>
</dbReference>
<reference evidence="2" key="2">
    <citation type="submission" date="2023-06" db="EMBL/GenBank/DDBJ databases">
        <authorList>
            <consortium name="Lawrence Berkeley National Laboratory"/>
            <person name="Haridas S."/>
            <person name="Hensen N."/>
            <person name="Bonometti L."/>
            <person name="Westerberg I."/>
            <person name="Brannstrom I.O."/>
            <person name="Guillou S."/>
            <person name="Cros-Aarteil S."/>
            <person name="Calhoun S."/>
            <person name="Kuo A."/>
            <person name="Mondo S."/>
            <person name="Pangilinan J."/>
            <person name="Riley R."/>
            <person name="LaButti K."/>
            <person name="Andreopoulos B."/>
            <person name="Lipzen A."/>
            <person name="Chen C."/>
            <person name="Yanf M."/>
            <person name="Daum C."/>
            <person name="Ng V."/>
            <person name="Clum A."/>
            <person name="Steindorff A."/>
            <person name="Ohm R."/>
            <person name="Martin F."/>
            <person name="Silar P."/>
            <person name="Natvig D."/>
            <person name="Lalanne C."/>
            <person name="Gautier V."/>
            <person name="Ament-velasquez S.L."/>
            <person name="Kruys A."/>
            <person name="Hutchinson M.I."/>
            <person name="Powell A.J."/>
            <person name="Barry K."/>
            <person name="Miller A.N."/>
            <person name="Grigoriev I.V."/>
            <person name="Debuchy R."/>
            <person name="Gladieux P."/>
            <person name="Thoren M.H."/>
            <person name="Johannesson H."/>
        </authorList>
    </citation>
    <scope>NUCLEOTIDE SEQUENCE</scope>
    <source>
        <strain evidence="2">CBS 232.78</strain>
    </source>
</reference>
<dbReference type="Pfam" id="PF11578">
    <property type="entry name" value="DUF3237"/>
    <property type="match status" value="1"/>
</dbReference>
<evidence type="ECO:0000313" key="2">
    <source>
        <dbReference type="EMBL" id="KAK3370551.1"/>
    </source>
</evidence>